<gene>
    <name evidence="13" type="ORF">E1293_28210</name>
</gene>
<dbReference type="Gene3D" id="1.10.540.10">
    <property type="entry name" value="Acyl-CoA dehydrogenase/oxidase, N-terminal domain"/>
    <property type="match status" value="1"/>
</dbReference>
<evidence type="ECO:0000256" key="4">
    <source>
        <dbReference type="ARBA" id="ARBA00022630"/>
    </source>
</evidence>
<dbReference type="AlphaFoldDB" id="A0A4R5ASG6"/>
<evidence type="ECO:0000256" key="10">
    <source>
        <dbReference type="RuleBase" id="RU362125"/>
    </source>
</evidence>
<accession>A0A4R5ASG6</accession>
<proteinExistence type="inferred from homology"/>
<evidence type="ECO:0000256" key="7">
    <source>
        <dbReference type="ARBA" id="ARBA00037085"/>
    </source>
</evidence>
<keyword evidence="6 10" id="KW-0560">Oxidoreductase</keyword>
<evidence type="ECO:0000259" key="12">
    <source>
        <dbReference type="Pfam" id="PF02770"/>
    </source>
</evidence>
<feature type="domain" description="Acyl-CoA dehydrogenase/oxidase C-terminal" evidence="11">
    <location>
        <begin position="237"/>
        <end position="384"/>
    </location>
</feature>
<dbReference type="GO" id="GO:0005737">
    <property type="term" value="C:cytoplasm"/>
    <property type="evidence" value="ECO:0007669"/>
    <property type="project" value="TreeGrafter"/>
</dbReference>
<dbReference type="Gene3D" id="2.40.110.10">
    <property type="entry name" value="Butyryl-CoA Dehydrogenase, subunit A, domain 2"/>
    <property type="match status" value="1"/>
</dbReference>
<comment type="cofactor">
    <cofactor evidence="1 10">
        <name>FAD</name>
        <dbReference type="ChEBI" id="CHEBI:57692"/>
    </cofactor>
</comment>
<dbReference type="PANTHER" id="PTHR48083">
    <property type="entry name" value="MEDIUM-CHAIN SPECIFIC ACYL-COA DEHYDROGENASE, MITOCHONDRIAL-RELATED"/>
    <property type="match status" value="1"/>
</dbReference>
<evidence type="ECO:0000256" key="5">
    <source>
        <dbReference type="ARBA" id="ARBA00022827"/>
    </source>
</evidence>
<evidence type="ECO:0000256" key="1">
    <source>
        <dbReference type="ARBA" id="ARBA00001974"/>
    </source>
</evidence>
<dbReference type="InterPro" id="IPR009075">
    <property type="entry name" value="AcylCo_DH/oxidase_C"/>
</dbReference>
<dbReference type="GO" id="GO:0033539">
    <property type="term" value="P:fatty acid beta-oxidation using acyl-CoA dehydrogenase"/>
    <property type="evidence" value="ECO:0007669"/>
    <property type="project" value="TreeGrafter"/>
</dbReference>
<evidence type="ECO:0000256" key="3">
    <source>
        <dbReference type="ARBA" id="ARBA00009347"/>
    </source>
</evidence>
<protein>
    <recommendedName>
        <fullName evidence="8">Acyl-[acyl-carrier-protein] dehydrogenase MbtN</fullName>
    </recommendedName>
    <alternativeName>
        <fullName evidence="9">Mycobactin synthase protein N</fullName>
    </alternativeName>
</protein>
<evidence type="ECO:0000256" key="8">
    <source>
        <dbReference type="ARBA" id="ARBA00040394"/>
    </source>
</evidence>
<name>A0A4R5ASG6_9ACTN</name>
<dbReference type="OrthoDB" id="4501619at2"/>
<evidence type="ECO:0000313" key="13">
    <source>
        <dbReference type="EMBL" id="TDD75663.1"/>
    </source>
</evidence>
<dbReference type="GO" id="GO:0003995">
    <property type="term" value="F:acyl-CoA dehydrogenase activity"/>
    <property type="evidence" value="ECO:0007669"/>
    <property type="project" value="TreeGrafter"/>
</dbReference>
<evidence type="ECO:0000259" key="11">
    <source>
        <dbReference type="Pfam" id="PF00441"/>
    </source>
</evidence>
<dbReference type="Pfam" id="PF00441">
    <property type="entry name" value="Acyl-CoA_dh_1"/>
    <property type="match status" value="1"/>
</dbReference>
<evidence type="ECO:0000256" key="2">
    <source>
        <dbReference type="ARBA" id="ARBA00005102"/>
    </source>
</evidence>
<dbReference type="InterPro" id="IPR046373">
    <property type="entry name" value="Acyl-CoA_Oxase/DH_mid-dom_sf"/>
</dbReference>
<keyword evidence="4 10" id="KW-0285">Flavoprotein</keyword>
<dbReference type="Pfam" id="PF02770">
    <property type="entry name" value="Acyl-CoA_dh_M"/>
    <property type="match status" value="1"/>
</dbReference>
<keyword evidence="14" id="KW-1185">Reference proteome</keyword>
<dbReference type="SUPFAM" id="SSF56645">
    <property type="entry name" value="Acyl-CoA dehydrogenase NM domain-like"/>
    <property type="match status" value="1"/>
</dbReference>
<dbReference type="InterPro" id="IPR050741">
    <property type="entry name" value="Acyl-CoA_dehydrogenase"/>
</dbReference>
<comment type="caution">
    <text evidence="13">The sequence shown here is derived from an EMBL/GenBank/DDBJ whole genome shotgun (WGS) entry which is preliminary data.</text>
</comment>
<comment type="function">
    <text evidence="7">Catalyzes the dehydrogenation at the alpha-beta position of ACP-bound acyl chains. This results in the introduction of a double bond in the lipidic chain, which is further transferred to the epsilon-amino group of lysine residue in the mycobactin core by MbtK.</text>
</comment>
<dbReference type="Proteomes" id="UP000295578">
    <property type="component" value="Unassembled WGS sequence"/>
</dbReference>
<dbReference type="InterPro" id="IPR009100">
    <property type="entry name" value="AcylCoA_DH/oxidase_NM_dom_sf"/>
</dbReference>
<dbReference type="PANTHER" id="PTHR48083:SF20">
    <property type="entry name" value="LONG-CHAIN SPECIFIC ACYL-COA DEHYDROGENASE, MITOCHONDRIAL"/>
    <property type="match status" value="1"/>
</dbReference>
<dbReference type="EMBL" id="SMKY01000154">
    <property type="protein sequence ID" value="TDD75663.1"/>
    <property type="molecule type" value="Genomic_DNA"/>
</dbReference>
<comment type="similarity">
    <text evidence="3 10">Belongs to the acyl-CoA dehydrogenase family.</text>
</comment>
<dbReference type="SUPFAM" id="SSF47203">
    <property type="entry name" value="Acyl-CoA dehydrogenase C-terminal domain-like"/>
    <property type="match status" value="1"/>
</dbReference>
<dbReference type="InterPro" id="IPR037069">
    <property type="entry name" value="AcylCoA_DH/ox_N_sf"/>
</dbReference>
<sequence length="412" mass="44286">MAGERRMTPTAPPSAADLVDEAFQVEVRGALAAFTGDFARWELERHIPKSVPAALGRAGLFRRRWEPGAEGGLRRLVTMCQEICRESSGLALVAMGHSEIFVGGLHWLAATPYQLELLENALDGAVVGCFGATEPHGGSSLGDLRTAAVRVPDGWRLTGCKRYISNVGRADYILVLARAEDAAHPGDLSLFLLPLDHPGVTVDGFFDTAGLRSCDAGQVTFDATLPDDALLGKAGLGLLYATHLLHFERLGICAQLITAADTALRLAAAYTRQRTTGGRRVMDRQSVRHRLARARAELWNLETRLAHLVGIAEREGRMPGHEIAALKLTAGESTGAIVDTALQLFGARGYTAAFPLERIWRDARLARLGGGTDEVMSDLVAARVDRADPYYDDLVTALSLNDQPGPVPGPRG</sequence>
<dbReference type="InterPro" id="IPR036250">
    <property type="entry name" value="AcylCo_DH-like_C"/>
</dbReference>
<feature type="domain" description="Acyl-CoA oxidase/dehydrogenase middle" evidence="12">
    <location>
        <begin position="129"/>
        <end position="223"/>
    </location>
</feature>
<comment type="pathway">
    <text evidence="2">Siderophore biosynthesis; mycobactin biosynthesis.</text>
</comment>
<dbReference type="InterPro" id="IPR006091">
    <property type="entry name" value="Acyl-CoA_Oxase/DH_mid-dom"/>
</dbReference>
<evidence type="ECO:0000256" key="9">
    <source>
        <dbReference type="ARBA" id="ARBA00042660"/>
    </source>
</evidence>
<dbReference type="CDD" id="cd00567">
    <property type="entry name" value="ACAD"/>
    <property type="match status" value="1"/>
</dbReference>
<reference evidence="13 14" key="1">
    <citation type="submission" date="2019-03" db="EMBL/GenBank/DDBJ databases">
        <title>Draft genome sequences of novel Actinobacteria.</title>
        <authorList>
            <person name="Sahin N."/>
            <person name="Ay H."/>
            <person name="Saygin H."/>
        </authorList>
    </citation>
    <scope>NUCLEOTIDE SEQUENCE [LARGE SCALE GENOMIC DNA]</scope>
    <source>
        <strain evidence="13 14">DSM 45941</strain>
    </source>
</reference>
<dbReference type="GO" id="GO:0050660">
    <property type="term" value="F:flavin adenine dinucleotide binding"/>
    <property type="evidence" value="ECO:0007669"/>
    <property type="project" value="InterPro"/>
</dbReference>
<dbReference type="Gene3D" id="1.20.140.10">
    <property type="entry name" value="Butyryl-CoA Dehydrogenase, subunit A, domain 3"/>
    <property type="match status" value="1"/>
</dbReference>
<keyword evidence="5 10" id="KW-0274">FAD</keyword>
<organism evidence="13 14">
    <name type="scientific">Actinomadura darangshiensis</name>
    <dbReference type="NCBI Taxonomy" id="705336"/>
    <lineage>
        <taxon>Bacteria</taxon>
        <taxon>Bacillati</taxon>
        <taxon>Actinomycetota</taxon>
        <taxon>Actinomycetes</taxon>
        <taxon>Streptosporangiales</taxon>
        <taxon>Thermomonosporaceae</taxon>
        <taxon>Actinomadura</taxon>
    </lineage>
</organism>
<evidence type="ECO:0000313" key="14">
    <source>
        <dbReference type="Proteomes" id="UP000295578"/>
    </source>
</evidence>
<evidence type="ECO:0000256" key="6">
    <source>
        <dbReference type="ARBA" id="ARBA00023002"/>
    </source>
</evidence>